<dbReference type="EC" id="3.1.2.1" evidence="3"/>
<evidence type="ECO:0000256" key="1">
    <source>
        <dbReference type="ARBA" id="ARBA00001831"/>
    </source>
</evidence>
<dbReference type="Pfam" id="PF13336">
    <property type="entry name" value="AcetylCoA_hyd_C"/>
    <property type="match status" value="1"/>
</dbReference>
<dbReference type="Proteomes" id="UP001345691">
    <property type="component" value="Unassembled WGS sequence"/>
</dbReference>
<comment type="caution">
    <text evidence="8">The sequence shown here is derived from an EMBL/GenBank/DDBJ whole genome shotgun (WGS) entry which is preliminary data.</text>
</comment>
<dbReference type="InterPro" id="IPR038460">
    <property type="entry name" value="AcetylCoA_hyd_C_sf"/>
</dbReference>
<evidence type="ECO:0000259" key="7">
    <source>
        <dbReference type="Pfam" id="PF13336"/>
    </source>
</evidence>
<comment type="similarity">
    <text evidence="2">Belongs to the acetyl-CoA hydrolase/transferase family.</text>
</comment>
<protein>
    <recommendedName>
        <fullName evidence="4">Acetyl-CoA hydrolase</fullName>
        <ecNumber evidence="3">3.1.2.1</ecNumber>
    </recommendedName>
    <alternativeName>
        <fullName evidence="5">Acetyl-CoA deacylase</fullName>
    </alternativeName>
</protein>
<dbReference type="SUPFAM" id="SSF100950">
    <property type="entry name" value="NagB/RpiA/CoA transferase-like"/>
    <property type="match status" value="2"/>
</dbReference>
<feature type="domain" description="Acetyl-CoA hydrolase/transferase N-terminal" evidence="6">
    <location>
        <begin position="577"/>
        <end position="757"/>
    </location>
</feature>
<dbReference type="Gene3D" id="3.40.1080.20">
    <property type="entry name" value="Acetyl-CoA hydrolase/transferase C-terminal domain"/>
    <property type="match status" value="1"/>
</dbReference>
<dbReference type="Gene3D" id="3.40.1080.10">
    <property type="entry name" value="Glutaconate Coenzyme A-transferase"/>
    <property type="match status" value="1"/>
</dbReference>
<dbReference type="InterPro" id="IPR003702">
    <property type="entry name" value="ActCoA_hydro_N"/>
</dbReference>
<dbReference type="InterPro" id="IPR046433">
    <property type="entry name" value="ActCoA_hydro"/>
</dbReference>
<sequence>MPIISDDFPEEVTIYSSTLRKFTGAKVDPYTRFVGYVLLKPLNIAVQGQRNVNNALGNLPVHTSIDEQLSFGWGPAHVIHDKVVHLGSYEHLSVMIALGESFHETYGAKVLSELAQAAAGPHDVTPHFSQWKSNLHAYSGAFSATDFGLLVEEYIRLYPYPVNITNLEAIFPPRVIADALSALMRVTSGGEREVTFTGSAIIAWIGAVGEWLCDLQITVYDDNGKQLHKTHPDREPQLTMVFVKNPSIGFSFEPHSQNAAGIADLSLVDHTYPAAVHATPFGGRVAWQSLLPRVFGRSFHILDHEESKSFGTMIGSASRMFEGLALGKGHEHSDLVSTKNKSNTASYGAGLVQTLGNWFPELRRFQGRMERSLKMSHEEASASYVEHLSKIRAACHCGICTSKDKLQPDQEGVPPTHGYCLAALTETIISLGLSLSRMTVAARLYPTRPGIQNYYLGQVSKRLDARGSHWTEHFKIVYGNEWNAPDARRLRNAVQMFTGSRPAKDTPENLVAISHEGICAYFVALETSYNRDQEQQVKLIRVISGSMNVGAKLFDRACLGQIDRADPEDPWEELRKVPTALADHVEKNNLQGKLKYNLFVGASSGAETENRWAKLNMIERRAPHQVGKEIAKGINNGNIKFFDKHLSMFPVDLMYGYYTKHKANNRLDVAIVEASAITEDGGIIPGASVGASPEIIQMADKIIIEVNTAAPSFEGLHDITMTDLPPRRKPYLIMSPEDRIGTPHIPVDPERVVAVVESDYPDQTTENAPEDDTSRAIASNLIEFLQHEVKHGRLPANLLPIQSGIGNIANAVVGGLAKGGANFKNLKVWTEVLQDSFLDLFDSGNLDFATATSIRFSPGGFKRFYDGWEQYHAKLLLRSQQVSNSPEIIRRLGVIGMNTPVEVDIYAHANSTCVMGSRMLNGLGGSADFLRSAKYSIMHTPSTRPSKTDPTGVSCIVPMCTHVDQTEHDLDVIVTEIGLADVRGMSPRERAREIIKHCAHPDYRPILEDYFNKAEFECLRKGMGHEPHLLFQAFDMHKNFAENGTMKISGWK</sequence>
<dbReference type="GO" id="GO:0003986">
    <property type="term" value="F:acetyl-CoA hydrolase activity"/>
    <property type="evidence" value="ECO:0007669"/>
    <property type="project" value="UniProtKB-EC"/>
</dbReference>
<name>A0ABR0J6S0_9EURO</name>
<keyword evidence="8" id="KW-0378">Hydrolase</keyword>
<evidence type="ECO:0000256" key="2">
    <source>
        <dbReference type="ARBA" id="ARBA00009632"/>
    </source>
</evidence>
<dbReference type="EMBL" id="JAVRRF010000016">
    <property type="protein sequence ID" value="KAK5057378.1"/>
    <property type="molecule type" value="Genomic_DNA"/>
</dbReference>
<organism evidence="8 9">
    <name type="scientific">Exophiala sideris</name>
    <dbReference type="NCBI Taxonomy" id="1016849"/>
    <lineage>
        <taxon>Eukaryota</taxon>
        <taxon>Fungi</taxon>
        <taxon>Dikarya</taxon>
        <taxon>Ascomycota</taxon>
        <taxon>Pezizomycotina</taxon>
        <taxon>Eurotiomycetes</taxon>
        <taxon>Chaetothyriomycetidae</taxon>
        <taxon>Chaetothyriales</taxon>
        <taxon>Herpotrichiellaceae</taxon>
        <taxon>Exophiala</taxon>
    </lineage>
</organism>
<dbReference type="InterPro" id="IPR026888">
    <property type="entry name" value="AcetylCoA_hyd_C"/>
</dbReference>
<evidence type="ECO:0000313" key="9">
    <source>
        <dbReference type="Proteomes" id="UP001345691"/>
    </source>
</evidence>
<dbReference type="PANTHER" id="PTHR43609">
    <property type="entry name" value="ACETYL-COA HYDROLASE"/>
    <property type="match status" value="1"/>
</dbReference>
<keyword evidence="9" id="KW-1185">Reference proteome</keyword>
<evidence type="ECO:0000259" key="6">
    <source>
        <dbReference type="Pfam" id="PF02550"/>
    </source>
</evidence>
<dbReference type="Pfam" id="PF02550">
    <property type="entry name" value="AcetylCoA_hydro"/>
    <property type="match status" value="1"/>
</dbReference>
<evidence type="ECO:0000313" key="8">
    <source>
        <dbReference type="EMBL" id="KAK5057378.1"/>
    </source>
</evidence>
<accession>A0ABR0J6S0</accession>
<feature type="domain" description="Acetyl-CoA hydrolase/transferase C-terminal" evidence="7">
    <location>
        <begin position="860"/>
        <end position="1010"/>
    </location>
</feature>
<comment type="catalytic activity">
    <reaction evidence="1">
        <text>acetyl-CoA + H2O = acetate + CoA + H(+)</text>
        <dbReference type="Rhea" id="RHEA:20289"/>
        <dbReference type="ChEBI" id="CHEBI:15377"/>
        <dbReference type="ChEBI" id="CHEBI:15378"/>
        <dbReference type="ChEBI" id="CHEBI:30089"/>
        <dbReference type="ChEBI" id="CHEBI:57287"/>
        <dbReference type="ChEBI" id="CHEBI:57288"/>
        <dbReference type="EC" id="3.1.2.1"/>
    </reaction>
</comment>
<reference evidence="8 9" key="1">
    <citation type="submission" date="2023-08" db="EMBL/GenBank/DDBJ databases">
        <title>Black Yeasts Isolated from many extreme environments.</title>
        <authorList>
            <person name="Coleine C."/>
            <person name="Stajich J.E."/>
            <person name="Selbmann L."/>
        </authorList>
    </citation>
    <scope>NUCLEOTIDE SEQUENCE [LARGE SCALE GENOMIC DNA]</scope>
    <source>
        <strain evidence="8 9">CCFEE 6328</strain>
    </source>
</reference>
<dbReference type="PANTHER" id="PTHR43609:SF1">
    <property type="entry name" value="ACETYL-COA HYDROLASE"/>
    <property type="match status" value="1"/>
</dbReference>
<dbReference type="Gene3D" id="3.30.750.70">
    <property type="entry name" value="4-hydroxybutyrate coenzyme like domains"/>
    <property type="match status" value="1"/>
</dbReference>
<evidence type="ECO:0000256" key="3">
    <source>
        <dbReference type="ARBA" id="ARBA00011920"/>
    </source>
</evidence>
<evidence type="ECO:0000256" key="5">
    <source>
        <dbReference type="ARBA" id="ARBA00029672"/>
    </source>
</evidence>
<gene>
    <name evidence="8" type="primary">ACH1</name>
    <name evidence="8" type="ORF">LTR69_007418</name>
</gene>
<evidence type="ECO:0000256" key="4">
    <source>
        <dbReference type="ARBA" id="ARBA00017958"/>
    </source>
</evidence>
<proteinExistence type="inferred from homology"/>
<dbReference type="InterPro" id="IPR037171">
    <property type="entry name" value="NagB/RpiA_transferase-like"/>
</dbReference>